<dbReference type="Proteomes" id="UP000654370">
    <property type="component" value="Unassembled WGS sequence"/>
</dbReference>
<dbReference type="EMBL" id="JAEPQZ010000016">
    <property type="protein sequence ID" value="KAG2172755.1"/>
    <property type="molecule type" value="Genomic_DNA"/>
</dbReference>
<dbReference type="OrthoDB" id="198885at2759"/>
<dbReference type="GO" id="GO:0005737">
    <property type="term" value="C:cytoplasm"/>
    <property type="evidence" value="ECO:0007669"/>
    <property type="project" value="TreeGrafter"/>
</dbReference>
<keyword evidence="4" id="KW-1185">Reference proteome</keyword>
<dbReference type="Pfam" id="PF00294">
    <property type="entry name" value="PfkB"/>
    <property type="match status" value="1"/>
</dbReference>
<organism evidence="3 4">
    <name type="scientific">Mortierella isabellina</name>
    <name type="common">Filamentous fungus</name>
    <name type="synonym">Umbelopsis isabellina</name>
    <dbReference type="NCBI Taxonomy" id="91625"/>
    <lineage>
        <taxon>Eukaryota</taxon>
        <taxon>Fungi</taxon>
        <taxon>Fungi incertae sedis</taxon>
        <taxon>Mucoromycota</taxon>
        <taxon>Mucoromycotina</taxon>
        <taxon>Umbelopsidomycetes</taxon>
        <taxon>Umbelopsidales</taxon>
        <taxon>Umbelopsidaceae</taxon>
        <taxon>Umbelopsis</taxon>
    </lineage>
</organism>
<dbReference type="Gene3D" id="3.40.1190.20">
    <property type="match status" value="1"/>
</dbReference>
<protein>
    <recommendedName>
        <fullName evidence="2">Carbohydrate kinase PfkB domain-containing protein</fullName>
    </recommendedName>
</protein>
<dbReference type="SUPFAM" id="SSF53613">
    <property type="entry name" value="Ribokinase-like"/>
    <property type="match status" value="1"/>
</dbReference>
<dbReference type="GO" id="GO:0046872">
    <property type="term" value="F:metal ion binding"/>
    <property type="evidence" value="ECO:0007669"/>
    <property type="project" value="UniProtKB-KW"/>
</dbReference>
<dbReference type="GO" id="GO:0016798">
    <property type="term" value="F:hydrolase activity, acting on glycosyl bonds"/>
    <property type="evidence" value="ECO:0007669"/>
    <property type="project" value="TreeGrafter"/>
</dbReference>
<reference evidence="3" key="1">
    <citation type="submission" date="2020-12" db="EMBL/GenBank/DDBJ databases">
        <title>Metabolic potential, ecology and presence of endohyphal bacteria is reflected in genomic diversity of Mucoromycotina.</title>
        <authorList>
            <person name="Muszewska A."/>
            <person name="Okrasinska A."/>
            <person name="Steczkiewicz K."/>
            <person name="Drgas O."/>
            <person name="Orlowska M."/>
            <person name="Perlinska-Lenart U."/>
            <person name="Aleksandrzak-Piekarczyk T."/>
            <person name="Szatraj K."/>
            <person name="Zielenkiewicz U."/>
            <person name="Pilsyk S."/>
            <person name="Malc E."/>
            <person name="Mieczkowski P."/>
            <person name="Kruszewska J.S."/>
            <person name="Biernat P."/>
            <person name="Pawlowska J."/>
        </authorList>
    </citation>
    <scope>NUCLEOTIDE SEQUENCE</scope>
    <source>
        <strain evidence="3">WA0000067209</strain>
    </source>
</reference>
<name>A0A8H7PF48_MORIS</name>
<dbReference type="PANTHER" id="PTHR42909">
    <property type="entry name" value="ZGC:136858"/>
    <property type="match status" value="1"/>
</dbReference>
<dbReference type="InterPro" id="IPR011611">
    <property type="entry name" value="PfkB_dom"/>
</dbReference>
<accession>A0A8H7PF48</accession>
<feature type="domain" description="Carbohydrate kinase PfkB" evidence="2">
    <location>
        <begin position="37"/>
        <end position="314"/>
    </location>
</feature>
<dbReference type="GO" id="GO:0004730">
    <property type="term" value="F:pseudouridylate synthase activity"/>
    <property type="evidence" value="ECO:0007669"/>
    <property type="project" value="TreeGrafter"/>
</dbReference>
<keyword evidence="1" id="KW-0479">Metal-binding</keyword>
<dbReference type="AlphaFoldDB" id="A0A8H7PF48"/>
<evidence type="ECO:0000256" key="1">
    <source>
        <dbReference type="ARBA" id="ARBA00022723"/>
    </source>
</evidence>
<proteinExistence type="predicted"/>
<comment type="caution">
    <text evidence="3">The sequence shown here is derived from an EMBL/GenBank/DDBJ whole genome shotgun (WGS) entry which is preliminary data.</text>
</comment>
<sequence>MVVGGTVMDITSTFATDSGVDIDTPLSFLYTSCPGVVRQSLGGVGRNVAEAAYRAGTDTLMVSAVGNDLASNMIMEGLTEIGMRCDGIRKYEGESTAIYNALHSPDGQLISAVADMNVFKRIETEQVIEAIQSHQPNLICCDGNIESDVLRDTAITAKGLDIPVHFEPTSIPKSLKIFDDPATVLAGSIKSISPNHHELVAMSEAARKVLPPIEDELIRKQLSEMKADELPEIARTCLPYAIYLSQFFNVIVTKMGQHGCLIVGREHDQQIVRYFQAHAIKPEEIKSVTGAGDSFVGVLLANLTKQLDCLDSVQDIRWDDIIHQSQNAAIRTLQSHNAVGA</sequence>
<evidence type="ECO:0000313" key="3">
    <source>
        <dbReference type="EMBL" id="KAG2172755.1"/>
    </source>
</evidence>
<dbReference type="CDD" id="cd01941">
    <property type="entry name" value="YeiC_kinase_like"/>
    <property type="match status" value="1"/>
</dbReference>
<evidence type="ECO:0000313" key="4">
    <source>
        <dbReference type="Proteomes" id="UP000654370"/>
    </source>
</evidence>
<dbReference type="InterPro" id="IPR029056">
    <property type="entry name" value="Ribokinase-like"/>
</dbReference>
<dbReference type="PANTHER" id="PTHR42909:SF1">
    <property type="entry name" value="CARBOHYDRATE KINASE PFKB DOMAIN-CONTAINING PROTEIN"/>
    <property type="match status" value="1"/>
</dbReference>
<gene>
    <name evidence="3" type="ORF">INT43_000102</name>
</gene>
<evidence type="ECO:0000259" key="2">
    <source>
        <dbReference type="Pfam" id="PF00294"/>
    </source>
</evidence>